<dbReference type="Gramene" id="Zm00001eb006550_T003">
    <property type="protein sequence ID" value="Zm00001eb006550_P003"/>
    <property type="gene ID" value="Zm00001eb006550"/>
</dbReference>
<dbReference type="Gene3D" id="3.10.450.40">
    <property type="match status" value="1"/>
</dbReference>
<dbReference type="Pfam" id="PF11523">
    <property type="entry name" value="DUF3223"/>
    <property type="match status" value="1"/>
</dbReference>
<evidence type="ECO:0000313" key="3">
    <source>
        <dbReference type="Proteomes" id="UP000007305"/>
    </source>
</evidence>
<dbReference type="PANTHER" id="PTHR33415">
    <property type="entry name" value="PROTEIN EMBRYO DEFECTIVE 514"/>
    <property type="match status" value="1"/>
</dbReference>
<organism evidence="2 3">
    <name type="scientific">Zea mays</name>
    <name type="common">Maize</name>
    <dbReference type="NCBI Taxonomy" id="4577"/>
    <lineage>
        <taxon>Eukaryota</taxon>
        <taxon>Viridiplantae</taxon>
        <taxon>Streptophyta</taxon>
        <taxon>Embryophyta</taxon>
        <taxon>Tracheophyta</taxon>
        <taxon>Spermatophyta</taxon>
        <taxon>Magnoliopsida</taxon>
        <taxon>Liliopsida</taxon>
        <taxon>Poales</taxon>
        <taxon>Poaceae</taxon>
        <taxon>PACMAD clade</taxon>
        <taxon>Panicoideae</taxon>
        <taxon>Andropogonodae</taxon>
        <taxon>Andropogoneae</taxon>
        <taxon>Tripsacinae</taxon>
        <taxon>Zea</taxon>
    </lineage>
</organism>
<name>A0A804LEZ4_MAIZE</name>
<evidence type="ECO:0008006" key="5">
    <source>
        <dbReference type="Google" id="ProtNLM"/>
    </source>
</evidence>
<feature type="region of interest" description="Disordered" evidence="1">
    <location>
        <begin position="203"/>
        <end position="244"/>
    </location>
</feature>
<proteinExistence type="evidence at protein level"/>
<feature type="region of interest" description="Disordered" evidence="1">
    <location>
        <begin position="1"/>
        <end position="99"/>
    </location>
</feature>
<reference evidence="2" key="2">
    <citation type="submission" date="2019-07" db="EMBL/GenBank/DDBJ databases">
        <authorList>
            <person name="Seetharam A."/>
            <person name="Woodhouse M."/>
            <person name="Cannon E."/>
        </authorList>
    </citation>
    <scope>NUCLEOTIDE SEQUENCE [LARGE SCALE GENOMIC DNA]</scope>
    <source>
        <strain evidence="2">cv. B73</strain>
    </source>
</reference>
<evidence type="ECO:0000313" key="2">
    <source>
        <dbReference type="EnsemblPlants" id="Zm00001eb006550_P003"/>
    </source>
</evidence>
<protein>
    <recommendedName>
        <fullName evidence="5">EMB514</fullName>
    </recommendedName>
</protein>
<dbReference type="InterPro" id="IPR044673">
    <property type="entry name" value="DCL-like"/>
</dbReference>
<dbReference type="EnsemblPlants" id="Zm00001eb006550_T003">
    <property type="protein sequence ID" value="Zm00001eb006550_P003"/>
    <property type="gene ID" value="Zm00001eb006550"/>
</dbReference>
<accession>A0A804LEZ4</accession>
<feature type="compositionally biased region" description="Basic and acidic residues" evidence="1">
    <location>
        <begin position="47"/>
        <end position="99"/>
    </location>
</feature>
<dbReference type="PANTHER" id="PTHR33415:SF12">
    <property type="entry name" value="PROTEIN EMBRYO DEFECTIVE 514"/>
    <property type="match status" value="1"/>
</dbReference>
<dbReference type="FunFam" id="3.10.450.40:FF:000016">
    <property type="entry name" value="Predicted protein"/>
    <property type="match status" value="1"/>
</dbReference>
<sequence>MAEPEMEVAVATAAPAGQKREREEGGDPAAECGGEETEVEGAAAKKPKLEEAKEAEKGRVEETAEGKTQEANEEKAVEAEDKPVTEEANEEKAAEAEGKPVKLGPKEFASAIDMFNYFYALLHSWTPQLEFNKYEQMVLEDLLRKGHAEPAKKIGAGVEAFEIGNHPVWKSHCFFVRRTDGSVDDFSFRKCVDNILPLPEDFKIGNGKKSGGHQKDGGGGRAGGRRGGGRGGWRGGRGRGRRGG</sequence>
<dbReference type="AlphaFoldDB" id="A0A804LEZ4"/>
<dbReference type="Proteomes" id="UP000007305">
    <property type="component" value="Chromosome 1"/>
</dbReference>
<reference evidence="3" key="1">
    <citation type="submission" date="2015-12" db="EMBL/GenBank/DDBJ databases">
        <title>Update maize B73 reference genome by single molecule sequencing technologies.</title>
        <authorList>
            <consortium name="Maize Genome Sequencing Project"/>
            <person name="Ware D."/>
        </authorList>
    </citation>
    <scope>NUCLEOTIDE SEQUENCE [LARGE SCALE GENOMIC DNA]</scope>
    <source>
        <strain evidence="3">cv. B73</strain>
    </source>
</reference>
<gene>
    <name evidence="2" type="primary">LOC100278469</name>
</gene>
<keyword evidence="3" id="KW-1185">Reference proteome</keyword>
<reference evidence="2" key="3">
    <citation type="submission" date="2021-05" db="UniProtKB">
        <authorList>
            <consortium name="EnsemblPlants"/>
        </authorList>
    </citation>
    <scope>IDENTIFICATION</scope>
    <source>
        <strain evidence="2">cv. B73</strain>
    </source>
</reference>
<keyword evidence="4" id="KW-1267">Proteomics identification</keyword>
<evidence type="ECO:0000256" key="1">
    <source>
        <dbReference type="SAM" id="MobiDB-lite"/>
    </source>
</evidence>
<evidence type="ECO:0007829" key="4">
    <source>
        <dbReference type="PeptideAtlas" id="A0A804LEZ4"/>
    </source>
</evidence>